<name>A0A0A9AN22_ARUDO</name>
<dbReference type="EMBL" id="GBRH01245364">
    <property type="protein sequence ID" value="JAD52531.1"/>
    <property type="molecule type" value="Transcribed_RNA"/>
</dbReference>
<dbReference type="AlphaFoldDB" id="A0A0A9AN22"/>
<organism evidence="1">
    <name type="scientific">Arundo donax</name>
    <name type="common">Giant reed</name>
    <name type="synonym">Donax arundinaceus</name>
    <dbReference type="NCBI Taxonomy" id="35708"/>
    <lineage>
        <taxon>Eukaryota</taxon>
        <taxon>Viridiplantae</taxon>
        <taxon>Streptophyta</taxon>
        <taxon>Embryophyta</taxon>
        <taxon>Tracheophyta</taxon>
        <taxon>Spermatophyta</taxon>
        <taxon>Magnoliopsida</taxon>
        <taxon>Liliopsida</taxon>
        <taxon>Poales</taxon>
        <taxon>Poaceae</taxon>
        <taxon>PACMAD clade</taxon>
        <taxon>Arundinoideae</taxon>
        <taxon>Arundineae</taxon>
        <taxon>Arundo</taxon>
    </lineage>
</organism>
<reference evidence="1" key="2">
    <citation type="journal article" date="2015" name="Data Brief">
        <title>Shoot transcriptome of the giant reed, Arundo donax.</title>
        <authorList>
            <person name="Barrero R.A."/>
            <person name="Guerrero F.D."/>
            <person name="Moolhuijzen P."/>
            <person name="Goolsby J.A."/>
            <person name="Tidwell J."/>
            <person name="Bellgard S.E."/>
            <person name="Bellgard M.I."/>
        </authorList>
    </citation>
    <scope>NUCLEOTIDE SEQUENCE</scope>
    <source>
        <tissue evidence="1">Shoot tissue taken approximately 20 cm above the soil surface</tissue>
    </source>
</reference>
<accession>A0A0A9AN22</accession>
<proteinExistence type="predicted"/>
<reference evidence="1" key="1">
    <citation type="submission" date="2014-09" db="EMBL/GenBank/DDBJ databases">
        <authorList>
            <person name="Magalhaes I.L.F."/>
            <person name="Oliveira U."/>
            <person name="Santos F.R."/>
            <person name="Vidigal T.H.D.A."/>
            <person name="Brescovit A.D."/>
            <person name="Santos A.J."/>
        </authorList>
    </citation>
    <scope>NUCLEOTIDE SEQUENCE</scope>
    <source>
        <tissue evidence="1">Shoot tissue taken approximately 20 cm above the soil surface</tissue>
    </source>
</reference>
<evidence type="ECO:0000313" key="1">
    <source>
        <dbReference type="EMBL" id="JAD52531.1"/>
    </source>
</evidence>
<protein>
    <submittedName>
        <fullName evidence="1">Uncharacterized protein</fullName>
    </submittedName>
</protein>
<sequence length="31" mass="3284">MKCQGSENGWSQEVGGAESRGVGILLAWMCV</sequence>